<dbReference type="OrthoDB" id="410104at2759"/>
<organism evidence="1 2">
    <name type="scientific">Ancylostoma duodenale</name>
    <dbReference type="NCBI Taxonomy" id="51022"/>
    <lineage>
        <taxon>Eukaryota</taxon>
        <taxon>Metazoa</taxon>
        <taxon>Ecdysozoa</taxon>
        <taxon>Nematoda</taxon>
        <taxon>Chromadorea</taxon>
        <taxon>Rhabditida</taxon>
        <taxon>Rhabditina</taxon>
        <taxon>Rhabditomorpha</taxon>
        <taxon>Strongyloidea</taxon>
        <taxon>Ancylostomatidae</taxon>
        <taxon>Ancylostomatinae</taxon>
        <taxon>Ancylostoma</taxon>
    </lineage>
</organism>
<evidence type="ECO:0000313" key="1">
    <source>
        <dbReference type="EMBL" id="KIH57923.1"/>
    </source>
</evidence>
<dbReference type="PANTHER" id="PTHR47027">
    <property type="entry name" value="REVERSE TRANSCRIPTASE DOMAIN-CONTAINING PROTEIN"/>
    <property type="match status" value="1"/>
</dbReference>
<dbReference type="AlphaFoldDB" id="A0A0C2CMS5"/>
<dbReference type="PANTHER" id="PTHR47027:SF29">
    <property type="entry name" value="C2H2-TYPE DOMAIN-CONTAINING PROTEIN"/>
    <property type="match status" value="1"/>
</dbReference>
<name>A0A0C2CMS5_9BILA</name>
<protein>
    <submittedName>
        <fullName evidence="1">Uncharacterized protein</fullName>
    </submittedName>
</protein>
<evidence type="ECO:0000313" key="2">
    <source>
        <dbReference type="Proteomes" id="UP000054047"/>
    </source>
</evidence>
<sequence>MPRRKAPGADRITVELLQACGPTLHILIAIRLSPILPNIRPGEPPSCHAAASVQDFHALHPDSHPENAGRTSSGRQAEFRRKFSALDHIITCSRLIEAGREHQKLLVLTLVGYKKAFDPVKPAKFWKALEEHGVEVQYTKVLSECYSGFTAVFRLFVSDIGVSMEKEVRQGEPVSLTLFRACWSRSFAVATGALFQFSGCL</sequence>
<proteinExistence type="predicted"/>
<gene>
    <name evidence="1" type="ORF">ANCDUO_11881</name>
</gene>
<dbReference type="Proteomes" id="UP000054047">
    <property type="component" value="Unassembled WGS sequence"/>
</dbReference>
<dbReference type="EMBL" id="KN733755">
    <property type="protein sequence ID" value="KIH57923.1"/>
    <property type="molecule type" value="Genomic_DNA"/>
</dbReference>
<accession>A0A0C2CMS5</accession>
<reference evidence="1 2" key="1">
    <citation type="submission" date="2013-12" db="EMBL/GenBank/DDBJ databases">
        <title>Draft genome of the parsitic nematode Ancylostoma duodenale.</title>
        <authorList>
            <person name="Mitreva M."/>
        </authorList>
    </citation>
    <scope>NUCLEOTIDE SEQUENCE [LARGE SCALE GENOMIC DNA]</scope>
    <source>
        <strain evidence="1 2">Zhejiang</strain>
    </source>
</reference>
<keyword evidence="2" id="KW-1185">Reference proteome</keyword>